<evidence type="ECO:0000313" key="4">
    <source>
        <dbReference type="Proteomes" id="UP001057702"/>
    </source>
</evidence>
<sequence>MMRKLSLRRRGTVVAGVVLAGALAVGGATAFAATSPSTSTSTQASVPTAAHKHHGKHPRLRRLHLLGVHGQATVKNAKTGQYVVREWQRGQVTAVSGADVTVKSADGVSWTWAVAQNSKITRDGKKISESVLKDGDTVLVVGKQSGSANDAGRIFAPTAAHPQTGTNA</sequence>
<accession>A0ABT1PVM0</accession>
<keyword evidence="4" id="KW-1185">Reference proteome</keyword>
<dbReference type="RefSeq" id="WP_255920619.1">
    <property type="nucleotide sequence ID" value="NZ_JANFNG010000009.1"/>
</dbReference>
<feature type="region of interest" description="Disordered" evidence="1">
    <location>
        <begin position="33"/>
        <end position="57"/>
    </location>
</feature>
<feature type="signal peptide" evidence="2">
    <location>
        <begin position="1"/>
        <end position="32"/>
    </location>
</feature>
<dbReference type="Proteomes" id="UP001057702">
    <property type="component" value="Unassembled WGS sequence"/>
</dbReference>
<feature type="compositionally biased region" description="Low complexity" evidence="1">
    <location>
        <begin position="33"/>
        <end position="49"/>
    </location>
</feature>
<keyword evidence="2" id="KW-0732">Signal</keyword>
<feature type="chain" id="PRO_5046388517" description="DUF5666 domain-containing protein" evidence="2">
    <location>
        <begin position="33"/>
        <end position="168"/>
    </location>
</feature>
<protein>
    <recommendedName>
        <fullName evidence="5">DUF5666 domain-containing protein</fullName>
    </recommendedName>
</protein>
<organism evidence="3 4">
    <name type="scientific">Streptomyces humicola</name>
    <dbReference type="NCBI Taxonomy" id="2953240"/>
    <lineage>
        <taxon>Bacteria</taxon>
        <taxon>Bacillati</taxon>
        <taxon>Actinomycetota</taxon>
        <taxon>Actinomycetes</taxon>
        <taxon>Kitasatosporales</taxon>
        <taxon>Streptomycetaceae</taxon>
        <taxon>Streptomyces</taxon>
    </lineage>
</organism>
<evidence type="ECO:0000256" key="2">
    <source>
        <dbReference type="SAM" id="SignalP"/>
    </source>
</evidence>
<evidence type="ECO:0008006" key="5">
    <source>
        <dbReference type="Google" id="ProtNLM"/>
    </source>
</evidence>
<reference evidence="3" key="1">
    <citation type="submission" date="2022-06" db="EMBL/GenBank/DDBJ databases">
        <title>Draft genome sequence of Streptomyces sp. RB6PN25 isolated from peat swamp forest in Thailand.</title>
        <authorList>
            <person name="Duangmal K."/>
            <person name="Klaysubun C."/>
        </authorList>
    </citation>
    <scope>NUCLEOTIDE SEQUENCE</scope>
    <source>
        <strain evidence="3">RB6PN25</strain>
    </source>
</reference>
<evidence type="ECO:0000256" key="1">
    <source>
        <dbReference type="SAM" id="MobiDB-lite"/>
    </source>
</evidence>
<comment type="caution">
    <text evidence="3">The sequence shown here is derived from an EMBL/GenBank/DDBJ whole genome shotgun (WGS) entry which is preliminary data.</text>
</comment>
<proteinExistence type="predicted"/>
<name>A0ABT1PVM0_9ACTN</name>
<evidence type="ECO:0000313" key="3">
    <source>
        <dbReference type="EMBL" id="MCQ4081716.1"/>
    </source>
</evidence>
<dbReference type="EMBL" id="JANFNG010000009">
    <property type="protein sequence ID" value="MCQ4081716.1"/>
    <property type="molecule type" value="Genomic_DNA"/>
</dbReference>
<gene>
    <name evidence="3" type="ORF">NGB36_14135</name>
</gene>